<dbReference type="Proteomes" id="UP000708148">
    <property type="component" value="Unassembled WGS sequence"/>
</dbReference>
<feature type="compositionally biased region" description="Low complexity" evidence="1">
    <location>
        <begin position="61"/>
        <end position="72"/>
    </location>
</feature>
<feature type="compositionally biased region" description="Polar residues" evidence="1">
    <location>
        <begin position="126"/>
        <end position="143"/>
    </location>
</feature>
<proteinExistence type="predicted"/>
<gene>
    <name evidence="2" type="ORF">OSTQU699_LOCUS1687</name>
</gene>
<feature type="compositionally biased region" description="Basic and acidic residues" evidence="1">
    <location>
        <begin position="315"/>
        <end position="324"/>
    </location>
</feature>
<accession>A0A8S1IN35</accession>
<dbReference type="EMBL" id="CAJHUC010000458">
    <property type="protein sequence ID" value="CAD7696326.1"/>
    <property type="molecule type" value="Genomic_DNA"/>
</dbReference>
<evidence type="ECO:0000313" key="2">
    <source>
        <dbReference type="EMBL" id="CAD7696326.1"/>
    </source>
</evidence>
<feature type="non-terminal residue" evidence="2">
    <location>
        <position position="343"/>
    </location>
</feature>
<feature type="region of interest" description="Disordered" evidence="1">
    <location>
        <begin position="27"/>
        <end position="190"/>
    </location>
</feature>
<evidence type="ECO:0000313" key="3">
    <source>
        <dbReference type="Proteomes" id="UP000708148"/>
    </source>
</evidence>
<reference evidence="2" key="1">
    <citation type="submission" date="2020-12" db="EMBL/GenBank/DDBJ databases">
        <authorList>
            <person name="Iha C."/>
        </authorList>
    </citation>
    <scope>NUCLEOTIDE SEQUENCE</scope>
</reference>
<feature type="compositionally biased region" description="Basic residues" evidence="1">
    <location>
        <begin position="297"/>
        <end position="308"/>
    </location>
</feature>
<feature type="region of interest" description="Disordered" evidence="1">
    <location>
        <begin position="206"/>
        <end position="343"/>
    </location>
</feature>
<sequence length="343" mass="36506">CCGDVYYEKKGGLLGDDDDVEDLEDAVVTDSPRSKDADSARHGFKLLKRQGAPGGRRSPFAAADKAGSSSKKLCVQNWLTSSGPKSQCSDSLLSSNSSSQGPGAREPEFGPDPQSSDAYHSRAESFDSSTQVSQSESGLSMQFTPKDEPVEAAFPQEGPSSRLRSASHRQEDSRERALLRGGSSSGANVVCGLSSAPLADVLEDSPFEESATHSSAVSFTDYRDSLGNRVGGRQRKSYSVSSEIEVDDAPPSSRHAARRMQRSASASASALATTSRSASGEASMMRKSSSGSLMDKLRRKISLSHSRRSSMGSTPRKEPREGVREFGCFAFLSPRTPRRGASG</sequence>
<dbReference type="AlphaFoldDB" id="A0A8S1IN35"/>
<keyword evidence="3" id="KW-1185">Reference proteome</keyword>
<comment type="caution">
    <text evidence="2">The sequence shown here is derived from an EMBL/GenBank/DDBJ whole genome shotgun (WGS) entry which is preliminary data.</text>
</comment>
<organism evidence="2 3">
    <name type="scientific">Ostreobium quekettii</name>
    <dbReference type="NCBI Taxonomy" id="121088"/>
    <lineage>
        <taxon>Eukaryota</taxon>
        <taxon>Viridiplantae</taxon>
        <taxon>Chlorophyta</taxon>
        <taxon>core chlorophytes</taxon>
        <taxon>Ulvophyceae</taxon>
        <taxon>TCBD clade</taxon>
        <taxon>Bryopsidales</taxon>
        <taxon>Ostreobineae</taxon>
        <taxon>Ostreobiaceae</taxon>
        <taxon>Ostreobium</taxon>
    </lineage>
</organism>
<feature type="compositionally biased region" description="Low complexity" evidence="1">
    <location>
        <begin position="262"/>
        <end position="279"/>
    </location>
</feature>
<feature type="compositionally biased region" description="Low complexity" evidence="1">
    <location>
        <begin position="86"/>
        <end position="100"/>
    </location>
</feature>
<feature type="compositionally biased region" description="Basic and acidic residues" evidence="1">
    <location>
        <begin position="168"/>
        <end position="178"/>
    </location>
</feature>
<name>A0A8S1IN35_9CHLO</name>
<protein>
    <submittedName>
        <fullName evidence="2">Uncharacterized protein</fullName>
    </submittedName>
</protein>
<feature type="compositionally biased region" description="Basic and acidic residues" evidence="1">
    <location>
        <begin position="32"/>
        <end position="41"/>
    </location>
</feature>
<evidence type="ECO:0000256" key="1">
    <source>
        <dbReference type="SAM" id="MobiDB-lite"/>
    </source>
</evidence>